<dbReference type="Gene3D" id="2.60.40.420">
    <property type="entry name" value="Cupredoxins - blue copper proteins"/>
    <property type="match status" value="1"/>
</dbReference>
<dbReference type="AlphaFoldDB" id="A0A8S0TLW2"/>
<dbReference type="GO" id="GO:0098552">
    <property type="term" value="C:side of membrane"/>
    <property type="evidence" value="ECO:0007669"/>
    <property type="project" value="UniProtKB-KW"/>
</dbReference>
<keyword evidence="12" id="KW-1185">Reference proteome</keyword>
<dbReference type="Pfam" id="PF02298">
    <property type="entry name" value="Cu_bind_like"/>
    <property type="match status" value="1"/>
</dbReference>
<keyword evidence="4" id="KW-0472">Membrane</keyword>
<protein>
    <submittedName>
        <fullName evidence="11">Early nodulin 1</fullName>
    </submittedName>
</protein>
<feature type="signal peptide" evidence="9">
    <location>
        <begin position="1"/>
        <end position="26"/>
    </location>
</feature>
<evidence type="ECO:0000256" key="6">
    <source>
        <dbReference type="ARBA" id="ARBA00023180"/>
    </source>
</evidence>
<comment type="similarity">
    <text evidence="8">Belongs to the early nodulin-like (ENODL) family.</text>
</comment>
<organism evidence="11 12">
    <name type="scientific">Olea europaea subsp. europaea</name>
    <dbReference type="NCBI Taxonomy" id="158383"/>
    <lineage>
        <taxon>Eukaryota</taxon>
        <taxon>Viridiplantae</taxon>
        <taxon>Streptophyta</taxon>
        <taxon>Embryophyta</taxon>
        <taxon>Tracheophyta</taxon>
        <taxon>Spermatophyta</taxon>
        <taxon>Magnoliopsida</taxon>
        <taxon>eudicotyledons</taxon>
        <taxon>Gunneridae</taxon>
        <taxon>Pentapetalae</taxon>
        <taxon>asterids</taxon>
        <taxon>lamiids</taxon>
        <taxon>Lamiales</taxon>
        <taxon>Oleaceae</taxon>
        <taxon>Oleeae</taxon>
        <taxon>Olea</taxon>
    </lineage>
</organism>
<proteinExistence type="inferred from homology"/>
<dbReference type="Proteomes" id="UP000594638">
    <property type="component" value="Unassembled WGS sequence"/>
</dbReference>
<gene>
    <name evidence="11" type="ORF">OLEA9_A032521</name>
</gene>
<dbReference type="InterPro" id="IPR039391">
    <property type="entry name" value="Phytocyanin-like"/>
</dbReference>
<evidence type="ECO:0000256" key="1">
    <source>
        <dbReference type="ARBA" id="ARBA00004609"/>
    </source>
</evidence>
<dbReference type="OrthoDB" id="1937044at2759"/>
<sequence>MESPFNIRVMLLFTIFSSVTLIHVSCFEFQVGDRAGWIVPPTNHTKFYNDWASEKRFKIGDIIRFNYRKDSVMEVSETEYKNCNTTRPTFFSNTGDTIFTLDRHGFFYFISGSFGHCQRGQKIIIRVVEQDQVKNATSSASRNPTILSYKFFVIVFVFLCLA</sequence>
<dbReference type="PROSITE" id="PS51485">
    <property type="entry name" value="PHYTOCYANIN"/>
    <property type="match status" value="1"/>
</dbReference>
<dbReference type="InterPro" id="IPR008972">
    <property type="entry name" value="Cupredoxin"/>
</dbReference>
<accession>A0A8S0TLW2</accession>
<dbReference type="FunFam" id="2.60.40.420:FF:000010">
    <property type="entry name" value="Early nodulin-like protein 1"/>
    <property type="match status" value="1"/>
</dbReference>
<evidence type="ECO:0000256" key="3">
    <source>
        <dbReference type="ARBA" id="ARBA00022729"/>
    </source>
</evidence>
<dbReference type="GO" id="GO:0005886">
    <property type="term" value="C:plasma membrane"/>
    <property type="evidence" value="ECO:0007669"/>
    <property type="project" value="UniProtKB-SubCell"/>
</dbReference>
<evidence type="ECO:0000256" key="8">
    <source>
        <dbReference type="ARBA" id="ARBA00035011"/>
    </source>
</evidence>
<keyword evidence="5" id="KW-1015">Disulfide bond</keyword>
<evidence type="ECO:0000256" key="4">
    <source>
        <dbReference type="ARBA" id="ARBA00023136"/>
    </source>
</evidence>
<dbReference type="EMBL" id="CACTIH010007266">
    <property type="protein sequence ID" value="CAA3006864.1"/>
    <property type="molecule type" value="Genomic_DNA"/>
</dbReference>
<dbReference type="PANTHER" id="PTHR33021">
    <property type="entry name" value="BLUE COPPER PROTEIN"/>
    <property type="match status" value="1"/>
</dbReference>
<feature type="chain" id="PRO_5035805433" evidence="9">
    <location>
        <begin position="27"/>
        <end position="162"/>
    </location>
</feature>
<comment type="subcellular location">
    <subcellularLocation>
        <location evidence="1">Cell membrane</location>
        <topology evidence="1">Lipid-anchor</topology>
        <topology evidence="1">GPI-anchor</topology>
    </subcellularLocation>
</comment>
<keyword evidence="2" id="KW-0336">GPI-anchor</keyword>
<keyword evidence="7" id="KW-0449">Lipoprotein</keyword>
<dbReference type="GO" id="GO:0009055">
    <property type="term" value="F:electron transfer activity"/>
    <property type="evidence" value="ECO:0007669"/>
    <property type="project" value="InterPro"/>
</dbReference>
<comment type="caution">
    <text evidence="11">The sequence shown here is derived from an EMBL/GenBank/DDBJ whole genome shotgun (WGS) entry which is preliminary data.</text>
</comment>
<evidence type="ECO:0000256" key="2">
    <source>
        <dbReference type="ARBA" id="ARBA00022622"/>
    </source>
</evidence>
<evidence type="ECO:0000313" key="11">
    <source>
        <dbReference type="EMBL" id="CAA3006864.1"/>
    </source>
</evidence>
<evidence type="ECO:0000256" key="9">
    <source>
        <dbReference type="SAM" id="SignalP"/>
    </source>
</evidence>
<evidence type="ECO:0000256" key="7">
    <source>
        <dbReference type="ARBA" id="ARBA00023288"/>
    </source>
</evidence>
<dbReference type="SUPFAM" id="SSF49503">
    <property type="entry name" value="Cupredoxins"/>
    <property type="match status" value="1"/>
</dbReference>
<dbReference type="Gramene" id="OE9A032521T1">
    <property type="protein sequence ID" value="OE9A032521C1"/>
    <property type="gene ID" value="OE9A032521"/>
</dbReference>
<evidence type="ECO:0000313" key="12">
    <source>
        <dbReference type="Proteomes" id="UP000594638"/>
    </source>
</evidence>
<evidence type="ECO:0000259" key="10">
    <source>
        <dbReference type="PROSITE" id="PS51485"/>
    </source>
</evidence>
<feature type="domain" description="Phytocyanin" evidence="10">
    <location>
        <begin position="27"/>
        <end position="129"/>
    </location>
</feature>
<dbReference type="InterPro" id="IPR003245">
    <property type="entry name" value="Phytocyanin_dom"/>
</dbReference>
<reference evidence="11 12" key="1">
    <citation type="submission" date="2019-12" db="EMBL/GenBank/DDBJ databases">
        <authorList>
            <person name="Alioto T."/>
            <person name="Alioto T."/>
            <person name="Gomez Garrido J."/>
        </authorList>
    </citation>
    <scope>NUCLEOTIDE SEQUENCE [LARGE SCALE GENOMIC DNA]</scope>
</reference>
<keyword evidence="6" id="KW-0325">Glycoprotein</keyword>
<evidence type="ECO:0000256" key="5">
    <source>
        <dbReference type="ARBA" id="ARBA00023157"/>
    </source>
</evidence>
<name>A0A8S0TLW2_OLEEU</name>
<keyword evidence="3 9" id="KW-0732">Signal</keyword>
<dbReference type="PANTHER" id="PTHR33021:SF49">
    <property type="entry name" value="EARLY NODULIN-LIKE PROTEIN 21"/>
    <property type="match status" value="1"/>
</dbReference>